<feature type="compositionally biased region" description="Polar residues" evidence="4">
    <location>
        <begin position="653"/>
        <end position="677"/>
    </location>
</feature>
<dbReference type="Pfam" id="PF00400">
    <property type="entry name" value="WD40"/>
    <property type="match status" value="4"/>
</dbReference>
<keyword evidence="6" id="KW-1185">Reference proteome</keyword>
<dbReference type="EMBL" id="JAVFKD010000010">
    <property type="protein sequence ID" value="KAK5994386.1"/>
    <property type="molecule type" value="Genomic_DNA"/>
</dbReference>
<evidence type="ECO:0000256" key="4">
    <source>
        <dbReference type="SAM" id="MobiDB-lite"/>
    </source>
</evidence>
<dbReference type="InterPro" id="IPR001680">
    <property type="entry name" value="WD40_rpt"/>
</dbReference>
<proteinExistence type="predicted"/>
<feature type="compositionally biased region" description="Polar residues" evidence="4">
    <location>
        <begin position="16"/>
        <end position="27"/>
    </location>
</feature>
<dbReference type="Proteomes" id="UP001338125">
    <property type="component" value="Unassembled WGS sequence"/>
</dbReference>
<evidence type="ECO:0000313" key="5">
    <source>
        <dbReference type="EMBL" id="KAK5994386.1"/>
    </source>
</evidence>
<evidence type="ECO:0000256" key="2">
    <source>
        <dbReference type="ARBA" id="ARBA00022737"/>
    </source>
</evidence>
<organism evidence="5 6">
    <name type="scientific">Cladobotryum mycophilum</name>
    <dbReference type="NCBI Taxonomy" id="491253"/>
    <lineage>
        <taxon>Eukaryota</taxon>
        <taxon>Fungi</taxon>
        <taxon>Dikarya</taxon>
        <taxon>Ascomycota</taxon>
        <taxon>Pezizomycotina</taxon>
        <taxon>Sordariomycetes</taxon>
        <taxon>Hypocreomycetidae</taxon>
        <taxon>Hypocreales</taxon>
        <taxon>Hypocreaceae</taxon>
        <taxon>Cladobotryum</taxon>
    </lineage>
</organism>
<evidence type="ECO:0000256" key="1">
    <source>
        <dbReference type="ARBA" id="ARBA00022574"/>
    </source>
</evidence>
<feature type="region of interest" description="Disordered" evidence="4">
    <location>
        <begin position="696"/>
        <end position="772"/>
    </location>
</feature>
<dbReference type="PANTHER" id="PTHR14221:SF0">
    <property type="entry name" value="WD REPEAT-CONTAINING PROTEIN 44"/>
    <property type="match status" value="1"/>
</dbReference>
<feature type="compositionally biased region" description="Polar residues" evidence="4">
    <location>
        <begin position="716"/>
        <end position="725"/>
    </location>
</feature>
<feature type="region of interest" description="Disordered" evidence="4">
    <location>
        <begin position="572"/>
        <end position="598"/>
    </location>
</feature>
<reference evidence="5 6" key="1">
    <citation type="submission" date="2024-01" db="EMBL/GenBank/DDBJ databases">
        <title>Complete genome of Cladobotryum mycophilum ATHUM6906.</title>
        <authorList>
            <person name="Christinaki A.C."/>
            <person name="Myridakis A.I."/>
            <person name="Kouvelis V.N."/>
        </authorList>
    </citation>
    <scope>NUCLEOTIDE SEQUENCE [LARGE SCALE GENOMIC DNA]</scope>
    <source>
        <strain evidence="5 6">ATHUM6906</strain>
    </source>
</reference>
<feature type="compositionally biased region" description="Polar residues" evidence="4">
    <location>
        <begin position="572"/>
        <end position="585"/>
    </location>
</feature>
<accession>A0ABR0SRP2</accession>
<comment type="caution">
    <text evidence="5">The sequence shown here is derived from an EMBL/GenBank/DDBJ whole genome shotgun (WGS) entry which is preliminary data.</text>
</comment>
<feature type="repeat" description="WD" evidence="3">
    <location>
        <begin position="332"/>
        <end position="374"/>
    </location>
</feature>
<dbReference type="InterPro" id="IPR015943">
    <property type="entry name" value="WD40/YVTN_repeat-like_dom_sf"/>
</dbReference>
<dbReference type="PROSITE" id="PS50082">
    <property type="entry name" value="WD_REPEATS_2"/>
    <property type="match status" value="3"/>
</dbReference>
<dbReference type="SMART" id="SM00320">
    <property type="entry name" value="WD40"/>
    <property type="match status" value="7"/>
</dbReference>
<sequence>MEYVSPDILADPPPSRRSTGRLTLQTGKDNKESKGLSLSLTPSATPPPTTALDPLSTQIFLRTNTGAESLAHRLRSSGRPESPAPDGLAGQNSESPTKSGLADLPKERRKGTSFFSRLAMRSSFNKRHDDFDESDSEIGDLRTDGSSLPATTSVISDGGGYIPLHKEPPRYIRVKPYNTKHRNFHRLFLAQELLGSKPPKEDEQPQGRMPATAVGTKLLKAGDAIWAAEFSVDGRYLAVAGKDQVVRVFAVISTEEERRQEEEEEDAEKDCAGKRKERLSAPVFRSKPIREFKAHTGEVLSLCWSKNNFLLSSSMDKTVRLWHTSREECLATFKHTDLVTSIAFHPKDDRFFLAGSLDAQLRLWSIPDKVVAYSAPTNEFITAVAFSPDGKTAICGVLSGLCWFFDTDGLKPQFQIHVRSSRGKNAKGSKITGIKTAMVPPDSEDGDVKVLISSNDSRVRIYSLKTRMLEVKFKGLENQSSQIHARFSDDGAYIISGSEDRRAYIWSTNTPEAEVKDRQPYETFDAHPEVVTTALMAPTRTKQLLSASGDPVFDLCNPPPVLLRSLDEAATSQTTLSETAQTEVHASSVRKPEESPGYIKRCHHPDGNIIVTTDRTGTIKVFRQDCAFKKRQQNQWEMSSKFSKVNGLGRSGSIITRASGGTSRRPSLNLSPAQCQHPTDRIMSWRQDVDEGRACALGTPLRNDRSASPRKIRSPTPIQVSSPTHASELRKQPAVTGSPVRVANPISPTSSVRTRASLTSNGPTQPPTPSFSLISAAESDEQIKGDGSFWNLSRWGGISRLRYSMNASSPTESTSTEIGASSRNGGGLKPPDKVAARKSVGVADLSRLKVADDANRRKSMGPTVALNPEVKQAVEVVQEKGERRTKRDLSPLKKRTDSGVGRLSAESEE</sequence>
<feature type="region of interest" description="Disordered" evidence="4">
    <location>
        <begin position="807"/>
        <end position="840"/>
    </location>
</feature>
<feature type="repeat" description="WD" evidence="3">
    <location>
        <begin position="487"/>
        <end position="516"/>
    </location>
</feature>
<feature type="region of interest" description="Disordered" evidence="4">
    <location>
        <begin position="648"/>
        <end position="679"/>
    </location>
</feature>
<dbReference type="PROSITE" id="PS50294">
    <property type="entry name" value="WD_REPEATS_REGION"/>
    <property type="match status" value="2"/>
</dbReference>
<protein>
    <submittedName>
        <fullName evidence="5">WD repeat-containing protein C3H5.08c</fullName>
    </submittedName>
</protein>
<feature type="compositionally biased region" description="Basic and acidic residues" evidence="4">
    <location>
        <begin position="877"/>
        <end position="897"/>
    </location>
</feature>
<gene>
    <name evidence="5" type="ORF">PT974_04860</name>
</gene>
<dbReference type="PANTHER" id="PTHR14221">
    <property type="entry name" value="WD REPEAT DOMAIN 44"/>
    <property type="match status" value="1"/>
</dbReference>
<feature type="region of interest" description="Disordered" evidence="4">
    <location>
        <begin position="1"/>
        <end position="56"/>
    </location>
</feature>
<dbReference type="SUPFAM" id="SSF50978">
    <property type="entry name" value="WD40 repeat-like"/>
    <property type="match status" value="1"/>
</dbReference>
<evidence type="ECO:0000256" key="3">
    <source>
        <dbReference type="PROSITE-ProRule" id="PRU00221"/>
    </source>
</evidence>
<dbReference type="Gene3D" id="2.130.10.10">
    <property type="entry name" value="YVTN repeat-like/Quinoprotein amine dehydrogenase"/>
    <property type="match status" value="1"/>
</dbReference>
<feature type="repeat" description="WD" evidence="3">
    <location>
        <begin position="292"/>
        <end position="332"/>
    </location>
</feature>
<feature type="compositionally biased region" description="Polar residues" evidence="4">
    <location>
        <begin position="807"/>
        <end position="823"/>
    </location>
</feature>
<dbReference type="InterPro" id="IPR040324">
    <property type="entry name" value="WDR44/Dgr2"/>
</dbReference>
<feature type="region of interest" description="Disordered" evidence="4">
    <location>
        <begin position="70"/>
        <end position="109"/>
    </location>
</feature>
<feature type="compositionally biased region" description="Polar residues" evidence="4">
    <location>
        <begin position="746"/>
        <end position="763"/>
    </location>
</feature>
<dbReference type="InterPro" id="IPR036322">
    <property type="entry name" value="WD40_repeat_dom_sf"/>
</dbReference>
<keyword evidence="1 3" id="KW-0853">WD repeat</keyword>
<feature type="region of interest" description="Disordered" evidence="4">
    <location>
        <begin position="877"/>
        <end position="909"/>
    </location>
</feature>
<keyword evidence="2" id="KW-0677">Repeat</keyword>
<name>A0ABR0SRP2_9HYPO</name>
<evidence type="ECO:0000313" key="6">
    <source>
        <dbReference type="Proteomes" id="UP001338125"/>
    </source>
</evidence>